<dbReference type="InterPro" id="IPR020845">
    <property type="entry name" value="AMP-binding_CS"/>
</dbReference>
<organism evidence="8 9">
    <name type="scientific">Mesorhizobium shangrilense</name>
    <dbReference type="NCBI Taxonomy" id="460060"/>
    <lineage>
        <taxon>Bacteria</taxon>
        <taxon>Pseudomonadati</taxon>
        <taxon>Pseudomonadota</taxon>
        <taxon>Alphaproteobacteria</taxon>
        <taxon>Hyphomicrobiales</taxon>
        <taxon>Phyllobacteriaceae</taxon>
        <taxon>Mesorhizobium</taxon>
    </lineage>
</organism>
<dbReference type="PANTHER" id="PTHR42921">
    <property type="entry name" value="ACETOACETYL-COA SYNTHETASE"/>
    <property type="match status" value="1"/>
</dbReference>
<keyword evidence="2 8" id="KW-0436">Ligase</keyword>
<dbReference type="Proteomes" id="UP001548832">
    <property type="component" value="Unassembled WGS sequence"/>
</dbReference>
<dbReference type="Pfam" id="PF00501">
    <property type="entry name" value="AMP-binding"/>
    <property type="match status" value="1"/>
</dbReference>
<dbReference type="PANTHER" id="PTHR42921:SF1">
    <property type="entry name" value="ACETOACETYL-COA SYNTHETASE"/>
    <property type="match status" value="1"/>
</dbReference>
<dbReference type="GO" id="GO:0030729">
    <property type="term" value="F:acetoacetate-CoA ligase activity"/>
    <property type="evidence" value="ECO:0007669"/>
    <property type="project" value="UniProtKB-EC"/>
</dbReference>
<dbReference type="RefSeq" id="WP_354460571.1">
    <property type="nucleotide sequence ID" value="NZ_JBEWSZ010000001.1"/>
</dbReference>
<dbReference type="EMBL" id="JBEWSZ010000001">
    <property type="protein sequence ID" value="MET2828572.1"/>
    <property type="molecule type" value="Genomic_DNA"/>
</dbReference>
<dbReference type="InterPro" id="IPR000873">
    <property type="entry name" value="AMP-dep_synth/lig_dom"/>
</dbReference>
<feature type="domain" description="AMP-dependent synthetase/ligase" evidence="5">
    <location>
        <begin position="105"/>
        <end position="472"/>
    </location>
</feature>
<sequence>MTGDAPLWTPRQDQVDEAPMTAFMKAAAAKAGTSFASYPELHRWSIEDREGFWNLVWDFCGIVGNKGGGRVLVDGDKMPGAAFFPDATLNFAENLLKKTGPGNAIVFRGEDKVERRLSWNELHALTSRLQQLFVSLKVKKGDRIAAMMPNMPETVAAMLAAASIGAVWSSCSPDFGEQGVLDRFGQIEPVVFIAPDGYWYNGKAIEVAGKIAAVAAKLGTVRKILVVDYLGTSSDVAETIDRASALEEALSPFPAKPVTFERLPFAHPLYILFSSGTTGIPKCIVHSAGGTLIQHVKEQRLHAGLLDGDRFFYFTTCGWMMWNWLVSGLASGATLLLYDGSPFYPDGNVLFDFADAEKMTYFGTSAKFIDSVRKAGLKPIRTHDLSTVRTISSTGSPLSPEDFRFVYDGVKADVHLASISGGTDIVSCFVLGVPTLPVWTGEIQGPGLGLAVDVWDDDGKPVRQEKGELVCTKAFPAMPIGFWNDPDGKKYKAAYFERFDNVWCHGDFAEWTVHGGLIIHGRSDATLNPGGVRIGTAEIYNQVEQMPEILEALCIGQDFDNDVRVVLFVRLAAGVPLDADLEKRIRAKIRGGASPRHVPARIVAVTDIPRTKSGKITELAVRDVVHGRAIKNKEALANPEALELFKNLPELAS</sequence>
<evidence type="ECO:0000256" key="2">
    <source>
        <dbReference type="ARBA" id="ARBA00022598"/>
    </source>
</evidence>
<dbReference type="SUPFAM" id="SSF56801">
    <property type="entry name" value="Acetyl-CoA synthetase-like"/>
    <property type="match status" value="1"/>
</dbReference>
<evidence type="ECO:0000259" key="5">
    <source>
        <dbReference type="Pfam" id="PF00501"/>
    </source>
</evidence>
<dbReference type="EC" id="6.2.1.16" evidence="8"/>
<dbReference type="InterPro" id="IPR045851">
    <property type="entry name" value="AMP-bd_C_sf"/>
</dbReference>
<feature type="domain" description="AMP-binding enzyme C-terminal" evidence="6">
    <location>
        <begin position="543"/>
        <end position="615"/>
    </location>
</feature>
<gene>
    <name evidence="8" type="ORF">ABVQ20_16440</name>
</gene>
<name>A0ABV2DF20_9HYPH</name>
<dbReference type="PROSITE" id="PS00455">
    <property type="entry name" value="AMP_BINDING"/>
    <property type="match status" value="1"/>
</dbReference>
<keyword evidence="9" id="KW-1185">Reference proteome</keyword>
<evidence type="ECO:0000256" key="3">
    <source>
        <dbReference type="ARBA" id="ARBA00022741"/>
    </source>
</evidence>
<dbReference type="Pfam" id="PF16177">
    <property type="entry name" value="ACAS_N"/>
    <property type="match status" value="1"/>
</dbReference>
<keyword evidence="3" id="KW-0547">Nucleotide-binding</keyword>
<proteinExistence type="inferred from homology"/>
<dbReference type="Gene3D" id="3.40.50.12780">
    <property type="entry name" value="N-terminal domain of ligase-like"/>
    <property type="match status" value="1"/>
</dbReference>
<accession>A0ABV2DF20</accession>
<dbReference type="Pfam" id="PF13193">
    <property type="entry name" value="AMP-binding_C"/>
    <property type="match status" value="1"/>
</dbReference>
<evidence type="ECO:0000256" key="4">
    <source>
        <dbReference type="ARBA" id="ARBA00022840"/>
    </source>
</evidence>
<evidence type="ECO:0000313" key="8">
    <source>
        <dbReference type="EMBL" id="MET2828572.1"/>
    </source>
</evidence>
<dbReference type="InterPro" id="IPR042099">
    <property type="entry name" value="ANL_N_sf"/>
</dbReference>
<evidence type="ECO:0000259" key="7">
    <source>
        <dbReference type="Pfam" id="PF16177"/>
    </source>
</evidence>
<protein>
    <submittedName>
        <fullName evidence="8">Acetoacetate--CoA ligase</fullName>
        <ecNumber evidence="8">6.2.1.16</ecNumber>
    </submittedName>
</protein>
<dbReference type="InterPro" id="IPR025110">
    <property type="entry name" value="AMP-bd_C"/>
</dbReference>
<dbReference type="Gene3D" id="3.30.300.30">
    <property type="match status" value="1"/>
</dbReference>
<dbReference type="InterPro" id="IPR032387">
    <property type="entry name" value="ACAS_N"/>
</dbReference>
<dbReference type="NCBIfam" id="NF002937">
    <property type="entry name" value="PRK03584.1"/>
    <property type="match status" value="1"/>
</dbReference>
<dbReference type="NCBIfam" id="TIGR01217">
    <property type="entry name" value="ac_ac_CoA_syn"/>
    <property type="match status" value="1"/>
</dbReference>
<comment type="caution">
    <text evidence="8">The sequence shown here is derived from an EMBL/GenBank/DDBJ whole genome shotgun (WGS) entry which is preliminary data.</text>
</comment>
<feature type="domain" description="Acetyl-coenzyme A synthetase N-terminal" evidence="7">
    <location>
        <begin position="38"/>
        <end position="94"/>
    </location>
</feature>
<evidence type="ECO:0000259" key="6">
    <source>
        <dbReference type="Pfam" id="PF13193"/>
    </source>
</evidence>
<dbReference type="CDD" id="cd05943">
    <property type="entry name" value="AACS"/>
    <property type="match status" value="1"/>
</dbReference>
<evidence type="ECO:0000256" key="1">
    <source>
        <dbReference type="ARBA" id="ARBA00006432"/>
    </source>
</evidence>
<evidence type="ECO:0000313" key="9">
    <source>
        <dbReference type="Proteomes" id="UP001548832"/>
    </source>
</evidence>
<dbReference type="InterPro" id="IPR005914">
    <property type="entry name" value="Acac_CoA_synth"/>
</dbReference>
<reference evidence="8 9" key="1">
    <citation type="submission" date="2024-06" db="EMBL/GenBank/DDBJ databases">
        <authorList>
            <person name="Kim D.-U."/>
        </authorList>
    </citation>
    <scope>NUCLEOTIDE SEQUENCE [LARGE SCALE GENOMIC DNA]</scope>
    <source>
        <strain evidence="8 9">KACC15460</strain>
    </source>
</reference>
<keyword evidence="4" id="KW-0067">ATP-binding</keyword>
<comment type="similarity">
    <text evidence="1">Belongs to the ATP-dependent AMP-binding enzyme family.</text>
</comment>